<evidence type="ECO:0000256" key="1">
    <source>
        <dbReference type="ARBA" id="ARBA00004116"/>
    </source>
</evidence>
<name>W1NL35_AMBTC</name>
<dbReference type="Pfam" id="PF20067">
    <property type="entry name" value="SSL_N"/>
    <property type="match status" value="1"/>
</dbReference>
<dbReference type="InterPro" id="IPR018119">
    <property type="entry name" value="Strictosidine_synth_cons-reg"/>
</dbReference>
<organism evidence="8 9">
    <name type="scientific">Amborella trichopoda</name>
    <dbReference type="NCBI Taxonomy" id="13333"/>
    <lineage>
        <taxon>Eukaryota</taxon>
        <taxon>Viridiplantae</taxon>
        <taxon>Streptophyta</taxon>
        <taxon>Embryophyta</taxon>
        <taxon>Tracheophyta</taxon>
        <taxon>Spermatophyta</taxon>
        <taxon>Magnoliopsida</taxon>
        <taxon>Amborellales</taxon>
        <taxon>Amborellaceae</taxon>
        <taxon>Amborella</taxon>
    </lineage>
</organism>
<evidence type="ECO:0000256" key="5">
    <source>
        <dbReference type="ARBA" id="ARBA00023180"/>
    </source>
</evidence>
<dbReference type="PANTHER" id="PTHR10426:SF88">
    <property type="entry name" value="ADIPOCYTE PLASMA MEMBRANE-ASSOCIATED PROTEIN HEMOMUCIN-RELATED"/>
    <property type="match status" value="1"/>
</dbReference>
<keyword evidence="3" id="KW-0597">Phosphoprotein</keyword>
<evidence type="ECO:0000256" key="6">
    <source>
        <dbReference type="SAM" id="Phobius"/>
    </source>
</evidence>
<dbReference type="eggNOG" id="KOG1520">
    <property type="taxonomic scope" value="Eukaryota"/>
</dbReference>
<keyword evidence="9" id="KW-1185">Reference proteome</keyword>
<protein>
    <recommendedName>
        <fullName evidence="7">Strictosidine synthase conserved region domain-containing protein</fullName>
    </recommendedName>
</protein>
<dbReference type="PANTHER" id="PTHR10426">
    <property type="entry name" value="STRICTOSIDINE SYNTHASE-RELATED"/>
    <property type="match status" value="1"/>
</dbReference>
<evidence type="ECO:0000256" key="3">
    <source>
        <dbReference type="ARBA" id="ARBA00022553"/>
    </source>
</evidence>
<dbReference type="SUPFAM" id="SSF63829">
    <property type="entry name" value="Calcium-dependent phosphotriesterase"/>
    <property type="match status" value="1"/>
</dbReference>
<dbReference type="GO" id="GO:0016787">
    <property type="term" value="F:hydrolase activity"/>
    <property type="evidence" value="ECO:0000318"/>
    <property type="project" value="GO_Central"/>
</dbReference>
<sequence length="373" mass="40744">MAVVEGVKKGGGKLLAPLIAVAPVVIVVALWIVEPFDTSPIPDYDPEIRHVREQNLRVARDLERVAEGLVMGPEDLAYDAQEGAVYVTTADGWVKKVEGVAYGGEIAVRNLSFTGGRPLGVALGPSKEVFVCDAYKGLLKVADNKVEVLSDGAEGVKFKLADGLDVASDGTIYFTDASYKYDLDHHMLDIFEGRPHGRLLRFEPSTGETHVLLKGLYFANGLALSPNQDFLVYCESTLARCVKYWIEGDKKGSTEIFIDKLPGVPDNIRYDGEGRFWIGLATGKTAFFNIMLKYAVVRKAMVIVSKFIMLPEFQMNGGVLAVSLTGEAIALYSDPELSKVTGGIKIGKYLYIGYLDKSYIGRLDLKKYAASAH</sequence>
<keyword evidence="6" id="KW-0472">Membrane</keyword>
<comment type="subcellular location">
    <subcellularLocation>
        <location evidence="1">Vacuole</location>
    </subcellularLocation>
</comment>
<dbReference type="OrthoDB" id="5307922at2759"/>
<dbReference type="GO" id="GO:0005773">
    <property type="term" value="C:vacuole"/>
    <property type="evidence" value="ECO:0007669"/>
    <property type="project" value="UniProtKB-SubCell"/>
</dbReference>
<reference evidence="9" key="1">
    <citation type="journal article" date="2013" name="Science">
        <title>The Amborella genome and the evolution of flowering plants.</title>
        <authorList>
            <consortium name="Amborella Genome Project"/>
        </authorList>
    </citation>
    <scope>NUCLEOTIDE SEQUENCE [LARGE SCALE GENOMIC DNA]</scope>
</reference>
<evidence type="ECO:0000256" key="2">
    <source>
        <dbReference type="ARBA" id="ARBA00009191"/>
    </source>
</evidence>
<keyword evidence="5" id="KW-0325">Glycoprotein</keyword>
<dbReference type="Gene3D" id="2.120.10.30">
    <property type="entry name" value="TolB, C-terminal domain"/>
    <property type="match status" value="1"/>
</dbReference>
<evidence type="ECO:0000313" key="8">
    <source>
        <dbReference type="EMBL" id="ERM96166.1"/>
    </source>
</evidence>
<dbReference type="STRING" id="13333.W1NL35"/>
<dbReference type="KEGG" id="atr:18424093"/>
<dbReference type="InterPro" id="IPR011042">
    <property type="entry name" value="6-blade_b-propeller_TolB-like"/>
</dbReference>
<comment type="similarity">
    <text evidence="2">Belongs to the strictosidine synthase family.</text>
</comment>
<evidence type="ECO:0000256" key="4">
    <source>
        <dbReference type="ARBA" id="ARBA00022554"/>
    </source>
</evidence>
<dbReference type="OMA" id="QWDLLMK"/>
<proteinExistence type="inferred from homology"/>
<evidence type="ECO:0000259" key="7">
    <source>
        <dbReference type="Pfam" id="PF03088"/>
    </source>
</evidence>
<evidence type="ECO:0000313" key="9">
    <source>
        <dbReference type="Proteomes" id="UP000017836"/>
    </source>
</evidence>
<feature type="transmembrane region" description="Helical" evidence="6">
    <location>
        <begin position="14"/>
        <end position="33"/>
    </location>
</feature>
<keyword evidence="4" id="KW-0926">Vacuole</keyword>
<gene>
    <name evidence="8" type="ORF">AMTR_s00001p00067420</name>
</gene>
<dbReference type="EMBL" id="KI397142">
    <property type="protein sequence ID" value="ERM96166.1"/>
    <property type="molecule type" value="Genomic_DNA"/>
</dbReference>
<dbReference type="HOGENOM" id="CLU_023267_0_2_1"/>
<accession>W1NL35</accession>
<dbReference type="AlphaFoldDB" id="W1NL35"/>
<keyword evidence="6" id="KW-1133">Transmembrane helix</keyword>
<dbReference type="Pfam" id="PF03088">
    <property type="entry name" value="Str_synth"/>
    <property type="match status" value="1"/>
</dbReference>
<dbReference type="Gramene" id="ERM96166">
    <property type="protein sequence ID" value="ERM96166"/>
    <property type="gene ID" value="AMTR_s00001p00067420"/>
</dbReference>
<dbReference type="Proteomes" id="UP000017836">
    <property type="component" value="Unassembled WGS sequence"/>
</dbReference>
<feature type="domain" description="Strictosidine synthase conserved region" evidence="7">
    <location>
        <begin position="162"/>
        <end position="248"/>
    </location>
</feature>
<keyword evidence="6" id="KW-0812">Transmembrane</keyword>